<gene>
    <name evidence="1" type="ORF">ACFOGH_02035</name>
</gene>
<proteinExistence type="predicted"/>
<keyword evidence="2" id="KW-1185">Reference proteome</keyword>
<evidence type="ECO:0000313" key="2">
    <source>
        <dbReference type="Proteomes" id="UP001595547"/>
    </source>
</evidence>
<name>A0ABV7IU40_9RHOB</name>
<organism evidence="1 2">
    <name type="scientific">Cypionkella sinensis</name>
    <dbReference type="NCBI Taxonomy" id="1756043"/>
    <lineage>
        <taxon>Bacteria</taxon>
        <taxon>Pseudomonadati</taxon>
        <taxon>Pseudomonadota</taxon>
        <taxon>Alphaproteobacteria</taxon>
        <taxon>Rhodobacterales</taxon>
        <taxon>Paracoccaceae</taxon>
        <taxon>Cypionkella</taxon>
    </lineage>
</organism>
<accession>A0ABV7IU40</accession>
<reference evidence="2" key="1">
    <citation type="journal article" date="2019" name="Int. J. Syst. Evol. Microbiol.">
        <title>The Global Catalogue of Microorganisms (GCM) 10K type strain sequencing project: providing services to taxonomists for standard genome sequencing and annotation.</title>
        <authorList>
            <consortium name="The Broad Institute Genomics Platform"/>
            <consortium name="The Broad Institute Genome Sequencing Center for Infectious Disease"/>
            <person name="Wu L."/>
            <person name="Ma J."/>
        </authorList>
    </citation>
    <scope>NUCLEOTIDE SEQUENCE [LARGE SCALE GENOMIC DNA]</scope>
    <source>
        <strain evidence="2">KCTC 52039</strain>
    </source>
</reference>
<comment type="caution">
    <text evidence="1">The sequence shown here is derived from an EMBL/GenBank/DDBJ whole genome shotgun (WGS) entry which is preliminary data.</text>
</comment>
<sequence length="70" mass="7941">MIAAFEEKPVGFHNFTRRLGSNIPRQTAQIDEFPASEYQCNFNALCPVAPDSANMRPALPRRIDSKQFQT</sequence>
<protein>
    <submittedName>
        <fullName evidence="1">Uncharacterized protein</fullName>
    </submittedName>
</protein>
<evidence type="ECO:0000313" key="1">
    <source>
        <dbReference type="EMBL" id="MFC3179755.1"/>
    </source>
</evidence>
<dbReference type="Proteomes" id="UP001595547">
    <property type="component" value="Unassembled WGS sequence"/>
</dbReference>
<dbReference type="EMBL" id="JBHRTO010000001">
    <property type="protein sequence ID" value="MFC3179755.1"/>
    <property type="molecule type" value="Genomic_DNA"/>
</dbReference>
<dbReference type="RefSeq" id="WP_380071385.1">
    <property type="nucleotide sequence ID" value="NZ_JBHRTO010000001.1"/>
</dbReference>